<dbReference type="SUPFAM" id="SSF48726">
    <property type="entry name" value="Immunoglobulin"/>
    <property type="match status" value="1"/>
</dbReference>
<evidence type="ECO:0000313" key="8">
    <source>
        <dbReference type="Proteomes" id="UP000694390"/>
    </source>
</evidence>
<dbReference type="PANTHER" id="PTHR16675:SF67">
    <property type="entry name" value="IG-LIKE DOMAIN-CONTAINING PROTEIN"/>
    <property type="match status" value="1"/>
</dbReference>
<dbReference type="GO" id="GO:0005615">
    <property type="term" value="C:extracellular space"/>
    <property type="evidence" value="ECO:0007669"/>
    <property type="project" value="TreeGrafter"/>
</dbReference>
<keyword evidence="8" id="KW-1185">Reference proteome</keyword>
<sequence length="136" mass="15169">MLRVYHLTNHQIWGGEGISPWVALAETLGGFCFLFSMEHGHLQVSVSRRDTPDGSVTLSCCARGFYPRPIHVSWVRDGEDILAEKDSSGILSNADSTYYMQSSLEISPQQEDRHRYACRVEHSSLGEPTLVWGKGG</sequence>
<evidence type="ECO:0000313" key="7">
    <source>
        <dbReference type="Ensembl" id="ENSGEVP00005029151.1"/>
    </source>
</evidence>
<dbReference type="FunFam" id="2.60.40.10:FF:000204">
    <property type="entry name" value="Major histocompatibility complex, class I-related protein"/>
    <property type="match status" value="1"/>
</dbReference>
<dbReference type="GO" id="GO:0006955">
    <property type="term" value="P:immune response"/>
    <property type="evidence" value="ECO:0007669"/>
    <property type="project" value="TreeGrafter"/>
</dbReference>
<organism evidence="7 8">
    <name type="scientific">Gopherus evgoodei</name>
    <name type="common">Goodes thornscrub tortoise</name>
    <dbReference type="NCBI Taxonomy" id="1825980"/>
    <lineage>
        <taxon>Eukaryota</taxon>
        <taxon>Metazoa</taxon>
        <taxon>Chordata</taxon>
        <taxon>Craniata</taxon>
        <taxon>Vertebrata</taxon>
        <taxon>Euteleostomi</taxon>
        <taxon>Archelosauria</taxon>
        <taxon>Testudinata</taxon>
        <taxon>Testudines</taxon>
        <taxon>Cryptodira</taxon>
        <taxon>Durocryptodira</taxon>
        <taxon>Testudinoidea</taxon>
        <taxon>Testudinidae</taxon>
        <taxon>Gopherus</taxon>
    </lineage>
</organism>
<dbReference type="Proteomes" id="UP000694390">
    <property type="component" value="Unassembled WGS sequence"/>
</dbReference>
<dbReference type="PANTHER" id="PTHR16675">
    <property type="entry name" value="MHC CLASS I-RELATED"/>
    <property type="match status" value="1"/>
</dbReference>
<dbReference type="Ensembl" id="ENSGEVT00005030632.1">
    <property type="protein sequence ID" value="ENSGEVP00005029151.1"/>
    <property type="gene ID" value="ENSGEVG00005020442.1"/>
</dbReference>
<dbReference type="Gene3D" id="2.60.40.10">
    <property type="entry name" value="Immunoglobulins"/>
    <property type="match status" value="1"/>
</dbReference>
<dbReference type="InterPro" id="IPR003597">
    <property type="entry name" value="Ig_C1-set"/>
</dbReference>
<evidence type="ECO:0000256" key="1">
    <source>
        <dbReference type="ARBA" id="ARBA00004370"/>
    </source>
</evidence>
<keyword evidence="3" id="KW-0472">Membrane</keyword>
<evidence type="ECO:0000256" key="4">
    <source>
        <dbReference type="ARBA" id="ARBA00023157"/>
    </source>
</evidence>
<dbReference type="PROSITE" id="PS50835">
    <property type="entry name" value="IG_LIKE"/>
    <property type="match status" value="1"/>
</dbReference>
<dbReference type="GO" id="GO:0009897">
    <property type="term" value="C:external side of plasma membrane"/>
    <property type="evidence" value="ECO:0007669"/>
    <property type="project" value="TreeGrafter"/>
</dbReference>
<keyword evidence="5" id="KW-0325">Glycoprotein</keyword>
<dbReference type="SMART" id="SM00407">
    <property type="entry name" value="IGc1"/>
    <property type="match status" value="1"/>
</dbReference>
<dbReference type="AlphaFoldDB" id="A0A8C4YSD8"/>
<dbReference type="PROSITE" id="PS00290">
    <property type="entry name" value="IG_MHC"/>
    <property type="match status" value="1"/>
</dbReference>
<keyword evidence="2" id="KW-0732">Signal</keyword>
<name>A0A8C4YSD8_9SAUR</name>
<dbReference type="InterPro" id="IPR007110">
    <property type="entry name" value="Ig-like_dom"/>
</dbReference>
<proteinExistence type="predicted"/>
<evidence type="ECO:0000256" key="2">
    <source>
        <dbReference type="ARBA" id="ARBA00022729"/>
    </source>
</evidence>
<protein>
    <recommendedName>
        <fullName evidence="6">Ig-like domain-containing protein</fullName>
    </recommendedName>
</protein>
<dbReference type="InterPro" id="IPR003006">
    <property type="entry name" value="Ig/MHC_CS"/>
</dbReference>
<dbReference type="InterPro" id="IPR013783">
    <property type="entry name" value="Ig-like_fold"/>
</dbReference>
<dbReference type="Pfam" id="PF07654">
    <property type="entry name" value="C1-set"/>
    <property type="match status" value="1"/>
</dbReference>
<dbReference type="OrthoDB" id="8936120at2759"/>
<dbReference type="GeneTree" id="ENSGT01120000271825"/>
<reference evidence="7" key="2">
    <citation type="submission" date="2025-09" db="UniProtKB">
        <authorList>
            <consortium name="Ensembl"/>
        </authorList>
    </citation>
    <scope>IDENTIFICATION</scope>
</reference>
<accession>A0A8C4YSD8</accession>
<evidence type="ECO:0000256" key="3">
    <source>
        <dbReference type="ARBA" id="ARBA00023136"/>
    </source>
</evidence>
<reference evidence="7" key="1">
    <citation type="submission" date="2025-08" db="UniProtKB">
        <authorList>
            <consortium name="Ensembl"/>
        </authorList>
    </citation>
    <scope>IDENTIFICATION</scope>
</reference>
<keyword evidence="4" id="KW-1015">Disulfide bond</keyword>
<evidence type="ECO:0000256" key="5">
    <source>
        <dbReference type="ARBA" id="ARBA00023180"/>
    </source>
</evidence>
<dbReference type="InterPro" id="IPR036179">
    <property type="entry name" value="Ig-like_dom_sf"/>
</dbReference>
<feature type="domain" description="Ig-like" evidence="6">
    <location>
        <begin position="20"/>
        <end position="131"/>
    </location>
</feature>
<evidence type="ECO:0000259" key="6">
    <source>
        <dbReference type="PROSITE" id="PS50835"/>
    </source>
</evidence>
<comment type="subcellular location">
    <subcellularLocation>
        <location evidence="1">Membrane</location>
    </subcellularLocation>
</comment>
<dbReference type="InterPro" id="IPR050208">
    <property type="entry name" value="MHC_class-I_related"/>
</dbReference>